<evidence type="ECO:0000313" key="1">
    <source>
        <dbReference type="EMBL" id="TDS77540.1"/>
    </source>
</evidence>
<evidence type="ECO:0000313" key="2">
    <source>
        <dbReference type="Proteomes" id="UP000295344"/>
    </source>
</evidence>
<proteinExistence type="predicted"/>
<name>A0A4R7FM67_9MICO</name>
<keyword evidence="2" id="KW-1185">Reference proteome</keyword>
<organism evidence="1 2">
    <name type="scientific">Amnibacterium kyonggiense</name>
    <dbReference type="NCBI Taxonomy" id="595671"/>
    <lineage>
        <taxon>Bacteria</taxon>
        <taxon>Bacillati</taxon>
        <taxon>Actinomycetota</taxon>
        <taxon>Actinomycetes</taxon>
        <taxon>Micrococcales</taxon>
        <taxon>Microbacteriaceae</taxon>
        <taxon>Amnibacterium</taxon>
    </lineage>
</organism>
<dbReference type="RefSeq" id="WP_133766597.1">
    <property type="nucleotide sequence ID" value="NZ_BAAARP010000004.1"/>
</dbReference>
<gene>
    <name evidence="1" type="ORF">CLV52_2492</name>
</gene>
<dbReference type="AlphaFoldDB" id="A0A4R7FM67"/>
<dbReference type="EMBL" id="SOAM01000002">
    <property type="protein sequence ID" value="TDS77540.1"/>
    <property type="molecule type" value="Genomic_DNA"/>
</dbReference>
<accession>A0A4R7FM67</accession>
<reference evidence="1 2" key="1">
    <citation type="submission" date="2019-03" db="EMBL/GenBank/DDBJ databases">
        <title>Genomic Encyclopedia of Archaeal and Bacterial Type Strains, Phase II (KMG-II): from individual species to whole genera.</title>
        <authorList>
            <person name="Goeker M."/>
        </authorList>
    </citation>
    <scope>NUCLEOTIDE SEQUENCE [LARGE SCALE GENOMIC DNA]</scope>
    <source>
        <strain evidence="1 2">DSM 24782</strain>
    </source>
</reference>
<comment type="caution">
    <text evidence="1">The sequence shown here is derived from an EMBL/GenBank/DDBJ whole genome shotgun (WGS) entry which is preliminary data.</text>
</comment>
<dbReference type="Proteomes" id="UP000295344">
    <property type="component" value="Unassembled WGS sequence"/>
</dbReference>
<sequence length="163" mass="16528">MEQDGRPVGSGADGLGAFAAPAGALPVLVIEEAGREAVWDELLLEPSPPRPVRFVSRTAARALRSPLEVPSQPRSGFVVAAAGPSAGAALGLAAADDRVRALLLVDPVASPVDLAVGVRVLVVRSGDHADDGIALPDGEGRAIAVARIRSALAAPPFVPSARR</sequence>
<protein>
    <submittedName>
        <fullName evidence="1">Uncharacterized protein</fullName>
    </submittedName>
</protein>